<dbReference type="OrthoDB" id="72550at2759"/>
<proteinExistence type="predicted"/>
<organism evidence="1 2">
    <name type="scientific">Albugo candida</name>
    <dbReference type="NCBI Taxonomy" id="65357"/>
    <lineage>
        <taxon>Eukaryota</taxon>
        <taxon>Sar</taxon>
        <taxon>Stramenopiles</taxon>
        <taxon>Oomycota</taxon>
        <taxon>Peronosporomycetes</taxon>
        <taxon>Albuginales</taxon>
        <taxon>Albuginaceae</taxon>
        <taxon>Albugo</taxon>
    </lineage>
</organism>
<comment type="caution">
    <text evidence="1">The sequence shown here is derived from an EMBL/GenBank/DDBJ whole genome shotgun (WGS) entry which is preliminary data.</text>
</comment>
<gene>
    <name evidence="1" type="ORF">BN9_000540</name>
</gene>
<name>A0A024FXV9_9STRA</name>
<accession>A0A024FXV9</accession>
<dbReference type="EMBL" id="CAIX01000001">
    <property type="protein sequence ID" value="CCI39271.1"/>
    <property type="molecule type" value="Genomic_DNA"/>
</dbReference>
<evidence type="ECO:0000313" key="1">
    <source>
        <dbReference type="EMBL" id="CCI39271.1"/>
    </source>
</evidence>
<dbReference type="Proteomes" id="UP000053237">
    <property type="component" value="Unassembled WGS sequence"/>
</dbReference>
<evidence type="ECO:0000313" key="2">
    <source>
        <dbReference type="Proteomes" id="UP000053237"/>
    </source>
</evidence>
<dbReference type="AlphaFoldDB" id="A0A024FXV9"/>
<reference evidence="1 2" key="1">
    <citation type="submission" date="2012-05" db="EMBL/GenBank/DDBJ databases">
        <title>Recombination and specialization in a pathogen metapopulation.</title>
        <authorList>
            <person name="Gardiner A."/>
            <person name="Kemen E."/>
            <person name="Schultz-Larsen T."/>
            <person name="MacLean D."/>
            <person name="Van Oosterhout C."/>
            <person name="Jones J.D.G."/>
        </authorList>
    </citation>
    <scope>NUCLEOTIDE SEQUENCE [LARGE SCALE GENOMIC DNA]</scope>
    <source>
        <strain evidence="1 2">Ac Nc2</strain>
    </source>
</reference>
<dbReference type="InParanoid" id="A0A024FXV9"/>
<keyword evidence="2" id="KW-1185">Reference proteome</keyword>
<protein>
    <submittedName>
        <fullName evidence="1">Uncharacterized protein</fullName>
    </submittedName>
</protein>
<sequence>MSDWSHKMYLENTNYSLEVRINDTGGEEVPKYDLIINRIPYRHWDVYRRRKLAPASSVYEPIYKPSAPPIAPAPVSFGTQKWGMKSVEMVAKENNKAFGATSGTQEIVSEHKISDSIAVGREARRPISNRRAEREKANQLNKVVVAQPEINLIDEQAPAIVSTAHELLFDPLRKTSTSTTSKSVPMEPNVAQNTRAPDIVDPFFAAAAINDLTALVAL</sequence>